<evidence type="ECO:0000259" key="7">
    <source>
        <dbReference type="PROSITE" id="PS50850"/>
    </source>
</evidence>
<dbReference type="CDD" id="cd17323">
    <property type="entry name" value="MFS_Tpo1_MDR_like"/>
    <property type="match status" value="1"/>
</dbReference>
<gene>
    <name evidence="8" type="ORF">NP233_g3420</name>
</gene>
<feature type="transmembrane region" description="Helical" evidence="6">
    <location>
        <begin position="175"/>
        <end position="196"/>
    </location>
</feature>
<evidence type="ECO:0000313" key="9">
    <source>
        <dbReference type="Proteomes" id="UP001213000"/>
    </source>
</evidence>
<evidence type="ECO:0000256" key="1">
    <source>
        <dbReference type="ARBA" id="ARBA00004141"/>
    </source>
</evidence>
<reference evidence="8" key="1">
    <citation type="submission" date="2022-07" db="EMBL/GenBank/DDBJ databases">
        <title>Genome Sequence of Leucocoprinus birnbaumii.</title>
        <authorList>
            <person name="Buettner E."/>
        </authorList>
    </citation>
    <scope>NUCLEOTIDE SEQUENCE</scope>
    <source>
        <strain evidence="8">VT141</strain>
    </source>
</reference>
<keyword evidence="3 6" id="KW-1133">Transmembrane helix</keyword>
<feature type="transmembrane region" description="Helical" evidence="6">
    <location>
        <begin position="393"/>
        <end position="412"/>
    </location>
</feature>
<evidence type="ECO:0000256" key="3">
    <source>
        <dbReference type="ARBA" id="ARBA00022989"/>
    </source>
</evidence>
<name>A0AAD5VXZ5_9AGAR</name>
<dbReference type="PANTHER" id="PTHR23502">
    <property type="entry name" value="MAJOR FACILITATOR SUPERFAMILY"/>
    <property type="match status" value="1"/>
</dbReference>
<feature type="transmembrane region" description="Helical" evidence="6">
    <location>
        <begin position="208"/>
        <end position="232"/>
    </location>
</feature>
<dbReference type="GO" id="GO:0005886">
    <property type="term" value="C:plasma membrane"/>
    <property type="evidence" value="ECO:0007669"/>
    <property type="project" value="TreeGrafter"/>
</dbReference>
<feature type="transmembrane region" description="Helical" evidence="6">
    <location>
        <begin position="352"/>
        <end position="372"/>
    </location>
</feature>
<evidence type="ECO:0000256" key="6">
    <source>
        <dbReference type="SAM" id="Phobius"/>
    </source>
</evidence>
<feature type="region of interest" description="Disordered" evidence="5">
    <location>
        <begin position="1"/>
        <end position="62"/>
    </location>
</feature>
<dbReference type="PANTHER" id="PTHR23502:SF60">
    <property type="entry name" value="MAJOR FACILITATOR SUPERFAMILY (MFS) PROFILE DOMAIN-CONTAINING PROTEIN-RELATED"/>
    <property type="match status" value="1"/>
</dbReference>
<dbReference type="Pfam" id="PF07690">
    <property type="entry name" value="MFS_1"/>
    <property type="match status" value="1"/>
</dbReference>
<feature type="transmembrane region" description="Helical" evidence="6">
    <location>
        <begin position="451"/>
        <end position="473"/>
    </location>
</feature>
<organism evidence="8 9">
    <name type="scientific">Leucocoprinus birnbaumii</name>
    <dbReference type="NCBI Taxonomy" id="56174"/>
    <lineage>
        <taxon>Eukaryota</taxon>
        <taxon>Fungi</taxon>
        <taxon>Dikarya</taxon>
        <taxon>Basidiomycota</taxon>
        <taxon>Agaricomycotina</taxon>
        <taxon>Agaricomycetes</taxon>
        <taxon>Agaricomycetidae</taxon>
        <taxon>Agaricales</taxon>
        <taxon>Agaricineae</taxon>
        <taxon>Agaricaceae</taxon>
        <taxon>Leucocoprinus</taxon>
    </lineage>
</organism>
<feature type="transmembrane region" description="Helical" evidence="6">
    <location>
        <begin position="418"/>
        <end position="439"/>
    </location>
</feature>
<keyword evidence="9" id="KW-1185">Reference proteome</keyword>
<keyword evidence="2 6" id="KW-0812">Transmembrane</keyword>
<dbReference type="AlphaFoldDB" id="A0AAD5VXZ5"/>
<dbReference type="FunFam" id="1.20.1250.20:FF:000011">
    <property type="entry name" value="MFS multidrug transporter, putative"/>
    <property type="match status" value="1"/>
</dbReference>
<feature type="region of interest" description="Disordered" evidence="5">
    <location>
        <begin position="523"/>
        <end position="549"/>
    </location>
</feature>
<sequence>MPQNDPAALRPNTAASTSASSDTHVHRIENNITRESEQIRSTVGQNESTLPEGKILATADPEDDWEVDPANARNWSIGRKWTAVGIVSLYTFCSPLASSMMAPGLPEVAVKYNITNPTVIALTLSIFLFTFAIGPLIFAPLSEMYGRTWVLHIANIFTLAFSLGCAFSPTTGALVAFRFLSGFSGSAPIAIGGGSVSDLFAERDRASAMALFSLGPLIGPVVGPIAGGFIAQEIGVKWVFIVIACVCGFASVVGIPLLRETYAPVLRRRKLLSADPEKVSKVDPSLPQPEGSLLYVLWINLERPFILLFRSLVCFMLSLYMAFQYGIFYLMFSTFAEFFSATYGFSPGIGGLAYLGLGVGFFAATIFGAKFADQIYHNLAAKNNGVGKPEMRIPALSFGSFFIPVGLFWYGWSAQAKIHWIMPIIGSGIFAFGMMTTFLPIQLYLVDTFTYAASALAAASLFRSLLGFAFPLFGQQMYAALGEGGGNSLLAGLAIVLGIPFPVWLYYRGEDIRARNPLTSASVKKGRPVSAAPSAVETSKVSHEDKVSA</sequence>
<protein>
    <recommendedName>
        <fullName evidence="7">Major facilitator superfamily (MFS) profile domain-containing protein</fullName>
    </recommendedName>
</protein>
<dbReference type="InterPro" id="IPR020846">
    <property type="entry name" value="MFS_dom"/>
</dbReference>
<evidence type="ECO:0000313" key="8">
    <source>
        <dbReference type="EMBL" id="KAJ3571950.1"/>
    </source>
</evidence>
<keyword evidence="4 6" id="KW-0472">Membrane</keyword>
<feature type="compositionally biased region" description="Basic and acidic residues" evidence="5">
    <location>
        <begin position="23"/>
        <end position="38"/>
    </location>
</feature>
<dbReference type="SUPFAM" id="SSF103473">
    <property type="entry name" value="MFS general substrate transporter"/>
    <property type="match status" value="1"/>
</dbReference>
<dbReference type="InterPro" id="IPR011701">
    <property type="entry name" value="MFS"/>
</dbReference>
<comment type="subcellular location">
    <subcellularLocation>
        <location evidence="1">Membrane</location>
        <topology evidence="1">Multi-pass membrane protein</topology>
    </subcellularLocation>
</comment>
<proteinExistence type="predicted"/>
<evidence type="ECO:0000256" key="4">
    <source>
        <dbReference type="ARBA" id="ARBA00023136"/>
    </source>
</evidence>
<dbReference type="Gene3D" id="1.20.1250.20">
    <property type="entry name" value="MFS general substrate transporter like domains"/>
    <property type="match status" value="1"/>
</dbReference>
<dbReference type="GO" id="GO:0022857">
    <property type="term" value="F:transmembrane transporter activity"/>
    <property type="evidence" value="ECO:0007669"/>
    <property type="project" value="InterPro"/>
</dbReference>
<feature type="transmembrane region" description="Helical" evidence="6">
    <location>
        <begin position="485"/>
        <end position="507"/>
    </location>
</feature>
<feature type="domain" description="Major facilitator superfamily (MFS) profile" evidence="7">
    <location>
        <begin position="83"/>
        <end position="510"/>
    </location>
</feature>
<comment type="caution">
    <text evidence="8">The sequence shown here is derived from an EMBL/GenBank/DDBJ whole genome shotgun (WGS) entry which is preliminary data.</text>
</comment>
<accession>A0AAD5VXZ5</accession>
<feature type="transmembrane region" description="Helical" evidence="6">
    <location>
        <begin position="114"/>
        <end position="137"/>
    </location>
</feature>
<dbReference type="PROSITE" id="PS50850">
    <property type="entry name" value="MFS"/>
    <property type="match status" value="1"/>
</dbReference>
<feature type="transmembrane region" description="Helical" evidence="6">
    <location>
        <begin position="149"/>
        <end position="169"/>
    </location>
</feature>
<feature type="transmembrane region" description="Helical" evidence="6">
    <location>
        <begin position="307"/>
        <end position="332"/>
    </location>
</feature>
<evidence type="ECO:0000256" key="5">
    <source>
        <dbReference type="SAM" id="MobiDB-lite"/>
    </source>
</evidence>
<dbReference type="Proteomes" id="UP001213000">
    <property type="component" value="Unassembled WGS sequence"/>
</dbReference>
<evidence type="ECO:0000256" key="2">
    <source>
        <dbReference type="ARBA" id="ARBA00022692"/>
    </source>
</evidence>
<feature type="transmembrane region" description="Helical" evidence="6">
    <location>
        <begin position="238"/>
        <end position="258"/>
    </location>
</feature>
<dbReference type="InterPro" id="IPR036259">
    <property type="entry name" value="MFS_trans_sf"/>
</dbReference>
<feature type="compositionally biased region" description="Polar residues" evidence="5">
    <location>
        <begin position="39"/>
        <end position="49"/>
    </location>
</feature>
<feature type="compositionally biased region" description="Low complexity" evidence="5">
    <location>
        <begin position="13"/>
        <end position="22"/>
    </location>
</feature>
<dbReference type="EMBL" id="JANIEX010000164">
    <property type="protein sequence ID" value="KAJ3571950.1"/>
    <property type="molecule type" value="Genomic_DNA"/>
</dbReference>
<feature type="transmembrane region" description="Helical" evidence="6">
    <location>
        <begin position="81"/>
        <end position="102"/>
    </location>
</feature>
<feature type="compositionally biased region" description="Basic and acidic residues" evidence="5">
    <location>
        <begin position="540"/>
        <end position="549"/>
    </location>
</feature>